<feature type="region of interest" description="Disordered" evidence="1">
    <location>
        <begin position="88"/>
        <end position="112"/>
    </location>
</feature>
<dbReference type="GO" id="GO:0003677">
    <property type="term" value="F:DNA binding"/>
    <property type="evidence" value="ECO:0007669"/>
    <property type="project" value="InterPro"/>
</dbReference>
<evidence type="ECO:0000313" key="3">
    <source>
        <dbReference type="EMBL" id="OMO98766.1"/>
    </source>
</evidence>
<proteinExistence type="predicted"/>
<feature type="compositionally biased region" description="Polar residues" evidence="1">
    <location>
        <begin position="88"/>
        <end position="103"/>
    </location>
</feature>
<feature type="non-terminal residue" evidence="3">
    <location>
        <position position="112"/>
    </location>
</feature>
<protein>
    <recommendedName>
        <fullName evidence="2">hAT-like transposase RNase-H fold domain-containing protein</fullName>
    </recommendedName>
</protein>
<accession>A0A1R3JV78</accession>
<keyword evidence="4" id="KW-1185">Reference proteome</keyword>
<reference evidence="4" key="1">
    <citation type="submission" date="2013-09" db="EMBL/GenBank/DDBJ databases">
        <title>Corchorus olitorius genome sequencing.</title>
        <authorList>
            <person name="Alam M."/>
            <person name="Haque M.S."/>
            <person name="Islam M.S."/>
            <person name="Emdad E.M."/>
            <person name="Islam M.M."/>
            <person name="Ahmed B."/>
            <person name="Halim A."/>
            <person name="Hossen Q.M.M."/>
            <person name="Hossain M.Z."/>
            <person name="Ahmed R."/>
            <person name="Khan M.M."/>
            <person name="Islam R."/>
            <person name="Rashid M.M."/>
            <person name="Khan S.A."/>
            <person name="Rahman M.S."/>
            <person name="Alam M."/>
            <person name="Yahiya A.S."/>
            <person name="Khan M.S."/>
            <person name="Azam M.S."/>
            <person name="Haque T."/>
            <person name="Lashkar M.Z.H."/>
            <person name="Akhand A.I."/>
            <person name="Morshed G."/>
            <person name="Roy S."/>
            <person name="Uddin K.S."/>
            <person name="Rabeya T."/>
            <person name="Hossain A.S."/>
            <person name="Chowdhury A."/>
            <person name="Snigdha A.R."/>
            <person name="Mortoza M.S."/>
            <person name="Matin S.A."/>
            <person name="Hoque S.M.E."/>
            <person name="Islam M.K."/>
            <person name="Roy D.K."/>
            <person name="Haider R."/>
            <person name="Moosa M.M."/>
            <person name="Elias S.M."/>
            <person name="Hasan A.M."/>
            <person name="Jahan S."/>
            <person name="Shafiuddin M."/>
            <person name="Mahmood N."/>
            <person name="Shommy N.S."/>
        </authorList>
    </citation>
    <scope>NUCLEOTIDE SEQUENCE [LARGE SCALE GENOMIC DNA]</scope>
    <source>
        <strain evidence="4">cv. O-4</strain>
    </source>
</reference>
<dbReference type="OrthoDB" id="2610923at2759"/>
<feature type="domain" description="hAT-like transposase RNase-H fold" evidence="2">
    <location>
        <begin position="3"/>
        <end position="72"/>
    </location>
</feature>
<dbReference type="PANTHER" id="PTHR23272">
    <property type="entry name" value="BED FINGER-RELATED"/>
    <property type="match status" value="1"/>
</dbReference>
<name>A0A1R3JV78_9ROSI</name>
<evidence type="ECO:0000313" key="4">
    <source>
        <dbReference type="Proteomes" id="UP000187203"/>
    </source>
</evidence>
<comment type="caution">
    <text evidence="3">The sequence shown here is derived from an EMBL/GenBank/DDBJ whole genome shotgun (WGS) entry which is preliminary data.</text>
</comment>
<sequence length="112" mass="12704">MAWMKDIAEKMQLKFDKYWGECNLLISIAAVLDSRNKMVLIDFAYKAIYSRDGASNQRRILLDSLNDLYMEYVDAYTAANFENLQSNDKLQSDGTKSVSSNSGKMVVLTGRS</sequence>
<dbReference type="AlphaFoldDB" id="A0A1R3JV78"/>
<dbReference type="InterPro" id="IPR025525">
    <property type="entry name" value="hAT-like_transposase_RNase-H"/>
</dbReference>
<organism evidence="3 4">
    <name type="scientific">Corchorus olitorius</name>
    <dbReference type="NCBI Taxonomy" id="93759"/>
    <lineage>
        <taxon>Eukaryota</taxon>
        <taxon>Viridiplantae</taxon>
        <taxon>Streptophyta</taxon>
        <taxon>Embryophyta</taxon>
        <taxon>Tracheophyta</taxon>
        <taxon>Spermatophyta</taxon>
        <taxon>Magnoliopsida</taxon>
        <taxon>eudicotyledons</taxon>
        <taxon>Gunneridae</taxon>
        <taxon>Pentapetalae</taxon>
        <taxon>rosids</taxon>
        <taxon>malvids</taxon>
        <taxon>Malvales</taxon>
        <taxon>Malvaceae</taxon>
        <taxon>Grewioideae</taxon>
        <taxon>Apeibeae</taxon>
        <taxon>Corchorus</taxon>
    </lineage>
</organism>
<dbReference type="EMBL" id="AWUE01015259">
    <property type="protein sequence ID" value="OMO98766.1"/>
    <property type="molecule type" value="Genomic_DNA"/>
</dbReference>
<evidence type="ECO:0000256" key="1">
    <source>
        <dbReference type="SAM" id="MobiDB-lite"/>
    </source>
</evidence>
<dbReference type="PANTHER" id="PTHR23272:SF182">
    <property type="entry name" value="OS09G0381850 PROTEIN"/>
    <property type="match status" value="1"/>
</dbReference>
<gene>
    <name evidence="3" type="ORF">COLO4_13714</name>
</gene>
<dbReference type="Pfam" id="PF14372">
    <property type="entry name" value="hAT-like_RNase-H"/>
    <property type="match status" value="1"/>
</dbReference>
<dbReference type="Proteomes" id="UP000187203">
    <property type="component" value="Unassembled WGS sequence"/>
</dbReference>
<evidence type="ECO:0000259" key="2">
    <source>
        <dbReference type="Pfam" id="PF14372"/>
    </source>
</evidence>